<protein>
    <submittedName>
        <fullName evidence="3">Uncharacterized protein</fullName>
    </submittedName>
</protein>
<organism evidence="3 4">
    <name type="scientific">Burkholderia pyrrocinia</name>
    <name type="common">Pseudomonas pyrrocinia</name>
    <dbReference type="NCBI Taxonomy" id="60550"/>
    <lineage>
        <taxon>Bacteria</taxon>
        <taxon>Pseudomonadati</taxon>
        <taxon>Pseudomonadota</taxon>
        <taxon>Betaproteobacteria</taxon>
        <taxon>Burkholderiales</taxon>
        <taxon>Burkholderiaceae</taxon>
        <taxon>Burkholderia</taxon>
        <taxon>Burkholderia cepacia complex</taxon>
    </lineage>
</organism>
<keyword evidence="2" id="KW-0812">Transmembrane</keyword>
<reference evidence="3 4" key="1">
    <citation type="journal article" date="2018" name="ISME J.">
        <title>Involvement of Burkholderiaceae and sulfurous volatiles in disease-suppressive soils.</title>
        <authorList>
            <person name="Carrion V.J."/>
            <person name="Cordovez V."/>
            <person name="Tyc O."/>
            <person name="Etalo D.W."/>
            <person name="de Bruijn I."/>
            <person name="de Jager V.C."/>
            <person name="Medema M.H."/>
            <person name="Eberl L."/>
            <person name="Raaijmakers J.M."/>
        </authorList>
    </citation>
    <scope>NUCLEOTIDE SEQUENCE [LARGE SCALE GENOMIC DNA]</scope>
    <source>
        <strain evidence="4">mHSR5</strain>
    </source>
</reference>
<feature type="region of interest" description="Disordered" evidence="1">
    <location>
        <begin position="50"/>
        <end position="71"/>
    </location>
</feature>
<gene>
    <name evidence="3" type="ORF">CUJ89_19790</name>
</gene>
<evidence type="ECO:0000256" key="2">
    <source>
        <dbReference type="SAM" id="Phobius"/>
    </source>
</evidence>
<dbReference type="EMBL" id="CP024903">
    <property type="protein sequence ID" value="AXF22754.1"/>
    <property type="molecule type" value="Genomic_DNA"/>
</dbReference>
<evidence type="ECO:0000313" key="4">
    <source>
        <dbReference type="Proteomes" id="UP000253104"/>
    </source>
</evidence>
<accession>A0A2Z5N1E6</accession>
<proteinExistence type="predicted"/>
<name>A0A2Z5N1E6_BURPY</name>
<keyword evidence="2" id="KW-1133">Transmembrane helix</keyword>
<dbReference type="Proteomes" id="UP000253104">
    <property type="component" value="Chromosome mHSR5_B"/>
</dbReference>
<dbReference type="AlphaFoldDB" id="A0A2Z5N1E6"/>
<sequence>MFVAYKYVPPAPFGGFLLLFGFGVVAVGGYASRAHMLKIKPFDNSYKKARQSYESGSDDEGGKSEQSMVEQ</sequence>
<evidence type="ECO:0000256" key="1">
    <source>
        <dbReference type="SAM" id="MobiDB-lite"/>
    </source>
</evidence>
<keyword evidence="2" id="KW-0472">Membrane</keyword>
<feature type="transmembrane region" description="Helical" evidence="2">
    <location>
        <begin position="12"/>
        <end position="31"/>
    </location>
</feature>
<evidence type="ECO:0000313" key="3">
    <source>
        <dbReference type="EMBL" id="AXF22754.1"/>
    </source>
</evidence>